<evidence type="ECO:0000256" key="1">
    <source>
        <dbReference type="ARBA" id="ARBA00008812"/>
    </source>
</evidence>
<dbReference type="EMBL" id="JAKEIP010000012">
    <property type="protein sequence ID" value="MCF1593073.1"/>
    <property type="molecule type" value="Genomic_DNA"/>
</dbReference>
<comment type="caution">
    <text evidence="3">The sequence shown here is derived from an EMBL/GenBank/DDBJ whole genome shotgun (WGS) entry which is preliminary data.</text>
</comment>
<proteinExistence type="inferred from homology"/>
<reference evidence="3" key="1">
    <citation type="submission" date="2022-01" db="EMBL/GenBank/DDBJ databases">
        <title>Draft Genome Sequences of Seven Type Strains of the Genus Streptomyces.</title>
        <authorList>
            <person name="Aziz S."/>
            <person name="Coretto E."/>
            <person name="Chronakova A."/>
            <person name="Sproer C."/>
            <person name="Huber K."/>
            <person name="Nouioui I."/>
            <person name="Gross H."/>
        </authorList>
    </citation>
    <scope>NUCLEOTIDE SEQUENCE</scope>
    <source>
        <strain evidence="3">DSM 103493</strain>
    </source>
</reference>
<keyword evidence="4" id="KW-1185">Reference proteome</keyword>
<dbReference type="AlphaFoldDB" id="A0A9X1PWJ3"/>
<dbReference type="RefSeq" id="WP_234761407.1">
    <property type="nucleotide sequence ID" value="NZ_JAKEIP010000012.1"/>
</dbReference>
<gene>
    <name evidence="3" type="ORF">L0P92_05715</name>
</gene>
<organism evidence="3 4">
    <name type="scientific">Streptomyces muensis</name>
    <dbReference type="NCBI Taxonomy" id="1077944"/>
    <lineage>
        <taxon>Bacteria</taxon>
        <taxon>Bacillati</taxon>
        <taxon>Actinomycetota</taxon>
        <taxon>Actinomycetes</taxon>
        <taxon>Kitasatosporales</taxon>
        <taxon>Streptomycetaceae</taxon>
        <taxon>Streptomyces</taxon>
    </lineage>
</organism>
<dbReference type="PANTHER" id="PTHR34406:SF1">
    <property type="entry name" value="PROTEIN YCEI"/>
    <property type="match status" value="1"/>
</dbReference>
<name>A0A9X1PWJ3_STRM4</name>
<evidence type="ECO:0000313" key="3">
    <source>
        <dbReference type="EMBL" id="MCF1593073.1"/>
    </source>
</evidence>
<evidence type="ECO:0000259" key="2">
    <source>
        <dbReference type="SMART" id="SM00867"/>
    </source>
</evidence>
<accession>A0A9X1PWJ3</accession>
<comment type="similarity">
    <text evidence="1">Belongs to the UPF0312 family.</text>
</comment>
<sequence length="179" mass="19298">MTTTTQLGALTGDYDLDPARTRIGFTARAAMISKVRGRFDAFEGAAHLDGDVPSRSTVRLTIRSTSVQTRNRKRDDHLRGQDFLAAADHPTITFASTHVRQVEGTAFEVTGDLTVRGTTRPVTVAFHLADTDHGPQATGRVRFTGTAAISRRDWGVSGAAGLVGDKVTLTFDVTAVRRT</sequence>
<dbReference type="Gene3D" id="2.40.128.110">
    <property type="entry name" value="Lipid/polyisoprenoid-binding, YceI-like"/>
    <property type="match status" value="1"/>
</dbReference>
<dbReference type="InterPro" id="IPR007372">
    <property type="entry name" value="Lipid/polyisoprenoid-bd_YceI"/>
</dbReference>
<feature type="domain" description="Lipid/polyisoprenoid-binding YceI-like" evidence="2">
    <location>
        <begin position="13"/>
        <end position="176"/>
    </location>
</feature>
<evidence type="ECO:0000313" key="4">
    <source>
        <dbReference type="Proteomes" id="UP001139384"/>
    </source>
</evidence>
<dbReference type="Pfam" id="PF04264">
    <property type="entry name" value="YceI"/>
    <property type="match status" value="1"/>
</dbReference>
<dbReference type="PANTHER" id="PTHR34406">
    <property type="entry name" value="PROTEIN YCEI"/>
    <property type="match status" value="1"/>
</dbReference>
<protein>
    <submittedName>
        <fullName evidence="3">YceI family protein</fullName>
    </submittedName>
</protein>
<dbReference type="InterPro" id="IPR036761">
    <property type="entry name" value="TTHA0802/YceI-like_sf"/>
</dbReference>
<dbReference type="Proteomes" id="UP001139384">
    <property type="component" value="Unassembled WGS sequence"/>
</dbReference>
<dbReference type="SMART" id="SM00867">
    <property type="entry name" value="YceI"/>
    <property type="match status" value="1"/>
</dbReference>
<dbReference type="SUPFAM" id="SSF101874">
    <property type="entry name" value="YceI-like"/>
    <property type="match status" value="1"/>
</dbReference>